<evidence type="ECO:0000313" key="1">
    <source>
        <dbReference type="EMBL" id="VDK30343.1"/>
    </source>
</evidence>
<protein>
    <submittedName>
        <fullName evidence="1">Uncharacterized protein</fullName>
    </submittedName>
</protein>
<dbReference type="OrthoDB" id="412005at2759"/>
<dbReference type="EMBL" id="UYRT01001911">
    <property type="protein sequence ID" value="VDK30343.1"/>
    <property type="molecule type" value="Genomic_DNA"/>
</dbReference>
<dbReference type="AlphaFoldDB" id="A0A3P6PLE9"/>
<dbReference type="PANTHER" id="PTHR15192">
    <property type="entry name" value="PROTEIN CBG05349"/>
    <property type="match status" value="1"/>
</dbReference>
<sequence>MTCTGGRPISLLLDSLVRPNADTGSPERSKLRWIYCPSRAISHMVVAQTSFGGSWNEHDDDMISISVNSFLDLPVFSVADWLGGSKLDRRLPAVAYRRYLSDYTDVLHIRQNIVCDFDVTHIKVDGELEEDRAAYNVRALKKMLLLTTTTKLSRQKVIVVGDGMSAADAVLHCLSAGIPVLHIIRRSDKHLRHIQLSRLSASLYPEYARVFSLMLGRCDDPCYTKITSAAVKWLNKGMAYIETPLTSFTEPFRVLCICIGKQSDLKMLTEEYTFQDYFCSEDPTLFRVGSLAGDHFVRYIVGKIL</sequence>
<dbReference type="PANTHER" id="PTHR15192:SF8">
    <property type="entry name" value="FAD_NAD(P)-BINDING DOMAIN-CONTAINING PROTEIN"/>
    <property type="match status" value="1"/>
</dbReference>
<organism evidence="1 2">
    <name type="scientific">Gongylonema pulchrum</name>
    <dbReference type="NCBI Taxonomy" id="637853"/>
    <lineage>
        <taxon>Eukaryota</taxon>
        <taxon>Metazoa</taxon>
        <taxon>Ecdysozoa</taxon>
        <taxon>Nematoda</taxon>
        <taxon>Chromadorea</taxon>
        <taxon>Rhabditida</taxon>
        <taxon>Spirurina</taxon>
        <taxon>Spiruromorpha</taxon>
        <taxon>Spiruroidea</taxon>
        <taxon>Gongylonematidae</taxon>
        <taxon>Gongylonema</taxon>
    </lineage>
</organism>
<accession>A0A3P6PLE9</accession>
<gene>
    <name evidence="1" type="ORF">GPUH_LOCUS1545</name>
</gene>
<dbReference type="InterPro" id="IPR036188">
    <property type="entry name" value="FAD/NAD-bd_sf"/>
</dbReference>
<name>A0A3P6PLE9_9BILA</name>
<dbReference type="Proteomes" id="UP000271098">
    <property type="component" value="Unassembled WGS sequence"/>
</dbReference>
<dbReference type="SUPFAM" id="SSF51905">
    <property type="entry name" value="FAD/NAD(P)-binding domain"/>
    <property type="match status" value="1"/>
</dbReference>
<proteinExistence type="predicted"/>
<keyword evidence="2" id="KW-1185">Reference proteome</keyword>
<evidence type="ECO:0000313" key="2">
    <source>
        <dbReference type="Proteomes" id="UP000271098"/>
    </source>
</evidence>
<reference evidence="1 2" key="1">
    <citation type="submission" date="2018-11" db="EMBL/GenBank/DDBJ databases">
        <authorList>
            <consortium name="Pathogen Informatics"/>
        </authorList>
    </citation>
    <scope>NUCLEOTIDE SEQUENCE [LARGE SCALE GENOMIC DNA]</scope>
</reference>
<dbReference type="InterPro" id="IPR029731">
    <property type="entry name" value="OSGIN1/2"/>
</dbReference>